<name>A0A8H8WYZ5_9HYPH</name>
<dbReference type="AlphaFoldDB" id="A0A8H8WYZ5"/>
<feature type="region of interest" description="Disordered" evidence="1">
    <location>
        <begin position="123"/>
        <end position="145"/>
    </location>
</feature>
<dbReference type="RefSeq" id="WP_207179724.1">
    <property type="nucleotide sequence ID" value="NZ_AP024145.1"/>
</dbReference>
<reference evidence="2" key="1">
    <citation type="submission" date="2020-11" db="EMBL/GenBank/DDBJ databases">
        <title>Complete genome sequence of a novel pathogenic Methylobacterium strain isolated from rice in Vietnam.</title>
        <authorList>
            <person name="Lai K."/>
            <person name="Okazaki S."/>
            <person name="Higashi K."/>
            <person name="Mori H."/>
            <person name="Toyoda A."/>
            <person name="Kurokawa K."/>
        </authorList>
    </citation>
    <scope>NUCLEOTIDE SEQUENCE</scope>
    <source>
        <strain evidence="2">VL1</strain>
    </source>
</reference>
<dbReference type="Proteomes" id="UP000663508">
    <property type="component" value="Chromosome"/>
</dbReference>
<proteinExistence type="predicted"/>
<dbReference type="KEGG" id="mind:mvi_51700"/>
<sequence>MTAWVADRFPGFARHLAVLRAAWAAQDRTEHARRPISDHEVLPAALEIMERPPSPGLRALLEMIRTVFAAALLWSVLGTVDVVAAGKIIPSTEVEVIQPMEIGAVRAIPVANGQHVAEGDLLVQLDPTSPPPTTRRPARRCSPPG</sequence>
<evidence type="ECO:0000256" key="1">
    <source>
        <dbReference type="SAM" id="MobiDB-lite"/>
    </source>
</evidence>
<organism evidence="2 3">
    <name type="scientific">Methylobacterium indicum</name>
    <dbReference type="NCBI Taxonomy" id="1775910"/>
    <lineage>
        <taxon>Bacteria</taxon>
        <taxon>Pseudomonadati</taxon>
        <taxon>Pseudomonadota</taxon>
        <taxon>Alphaproteobacteria</taxon>
        <taxon>Hyphomicrobiales</taxon>
        <taxon>Methylobacteriaceae</taxon>
        <taxon>Methylobacterium</taxon>
    </lineage>
</organism>
<evidence type="ECO:0008006" key="4">
    <source>
        <dbReference type="Google" id="ProtNLM"/>
    </source>
</evidence>
<gene>
    <name evidence="2" type="ORF">mvi_51700</name>
</gene>
<protein>
    <recommendedName>
        <fullName evidence="4">Membrane fusion protein biotin-lipoyl like domain-containing protein</fullName>
    </recommendedName>
</protein>
<dbReference type="EMBL" id="AP024145">
    <property type="protein sequence ID" value="BCM86709.1"/>
    <property type="molecule type" value="Genomic_DNA"/>
</dbReference>
<dbReference type="InterPro" id="IPR050739">
    <property type="entry name" value="MFP"/>
</dbReference>
<evidence type="ECO:0000313" key="3">
    <source>
        <dbReference type="Proteomes" id="UP000663508"/>
    </source>
</evidence>
<dbReference type="PANTHER" id="PTHR30386">
    <property type="entry name" value="MEMBRANE FUSION SUBUNIT OF EMRAB-TOLC MULTIDRUG EFFLUX PUMP"/>
    <property type="match status" value="1"/>
</dbReference>
<evidence type="ECO:0000313" key="2">
    <source>
        <dbReference type="EMBL" id="BCM86709.1"/>
    </source>
</evidence>
<accession>A0A8H8WYZ5</accession>
<dbReference type="PANTHER" id="PTHR30386:SF27">
    <property type="entry name" value="MEMBRANE FUSION PROTEIN (MFP) FAMILY PROTEIN"/>
    <property type="match status" value="1"/>
</dbReference>